<name>A0A4Y2WT48_ARAVE</name>
<dbReference type="AlphaFoldDB" id="A0A4Y2WT48"/>
<dbReference type="GO" id="GO:0003676">
    <property type="term" value="F:nucleic acid binding"/>
    <property type="evidence" value="ECO:0007669"/>
    <property type="project" value="InterPro"/>
</dbReference>
<evidence type="ECO:0000313" key="3">
    <source>
        <dbReference type="Proteomes" id="UP000499080"/>
    </source>
</evidence>
<evidence type="ECO:0000313" key="1">
    <source>
        <dbReference type="EMBL" id="GBO40378.1"/>
    </source>
</evidence>
<organism evidence="2 3">
    <name type="scientific">Araneus ventricosus</name>
    <name type="common">Orbweaver spider</name>
    <name type="synonym">Epeira ventricosa</name>
    <dbReference type="NCBI Taxonomy" id="182803"/>
    <lineage>
        <taxon>Eukaryota</taxon>
        <taxon>Metazoa</taxon>
        <taxon>Ecdysozoa</taxon>
        <taxon>Arthropoda</taxon>
        <taxon>Chelicerata</taxon>
        <taxon>Arachnida</taxon>
        <taxon>Araneae</taxon>
        <taxon>Araneomorphae</taxon>
        <taxon>Entelegynae</taxon>
        <taxon>Araneoidea</taxon>
        <taxon>Araneidae</taxon>
        <taxon>Araneus</taxon>
    </lineage>
</organism>
<comment type="caution">
    <text evidence="2">The sequence shown here is derived from an EMBL/GenBank/DDBJ whole genome shotgun (WGS) entry which is preliminary data.</text>
</comment>
<dbReference type="Gene3D" id="3.30.420.10">
    <property type="entry name" value="Ribonuclease H-like superfamily/Ribonuclease H"/>
    <property type="match status" value="1"/>
</dbReference>
<accession>A0A4Y2WT48</accession>
<keyword evidence="3" id="KW-1185">Reference proteome</keyword>
<gene>
    <name evidence="1" type="ORF">AVEN_163590_1</name>
    <name evidence="2" type="ORF">AVEN_220293_1</name>
</gene>
<sequence>MEQRINLKFLSKLGKSAGECNAAAGICTDSVLQGAQTTLGSYSSFTATSEATWLLISLSRSCTGLYRYACKAVSGSTGRHPPYSPHLSPQDFFLFPKLKEALKKRRFTGIRHIQTALTWVLKAVLVEEFSRAFDDMYTRC</sequence>
<dbReference type="EMBL" id="BGPR01065591">
    <property type="protein sequence ID" value="GBO40378.1"/>
    <property type="molecule type" value="Genomic_DNA"/>
</dbReference>
<dbReference type="Proteomes" id="UP000499080">
    <property type="component" value="Unassembled WGS sequence"/>
</dbReference>
<dbReference type="EMBL" id="BGPR01065592">
    <property type="protein sequence ID" value="GBO40379.1"/>
    <property type="molecule type" value="Genomic_DNA"/>
</dbReference>
<proteinExistence type="predicted"/>
<dbReference type="InterPro" id="IPR036397">
    <property type="entry name" value="RNaseH_sf"/>
</dbReference>
<reference evidence="2 3" key="1">
    <citation type="journal article" date="2019" name="Sci. Rep.">
        <title>Orb-weaving spider Araneus ventricosus genome elucidates the spidroin gene catalogue.</title>
        <authorList>
            <person name="Kono N."/>
            <person name="Nakamura H."/>
            <person name="Ohtoshi R."/>
            <person name="Moran D.A.P."/>
            <person name="Shinohara A."/>
            <person name="Yoshida Y."/>
            <person name="Fujiwara M."/>
            <person name="Mori M."/>
            <person name="Tomita M."/>
            <person name="Arakawa K."/>
        </authorList>
    </citation>
    <scope>NUCLEOTIDE SEQUENCE [LARGE SCALE GENOMIC DNA]</scope>
</reference>
<dbReference type="OrthoDB" id="6466112at2759"/>
<evidence type="ECO:0000313" key="2">
    <source>
        <dbReference type="EMBL" id="GBO40379.1"/>
    </source>
</evidence>
<protein>
    <submittedName>
        <fullName evidence="2">Uncharacterized protein</fullName>
    </submittedName>
</protein>